<feature type="chain" id="PRO_5046716218" evidence="1">
    <location>
        <begin position="20"/>
        <end position="272"/>
    </location>
</feature>
<feature type="domain" description="DUF306" evidence="2">
    <location>
        <begin position="41"/>
        <end position="144"/>
    </location>
</feature>
<dbReference type="InterPro" id="IPR053147">
    <property type="entry name" value="Hsp_HslJ-like"/>
</dbReference>
<dbReference type="Gene3D" id="2.40.128.270">
    <property type="match status" value="2"/>
</dbReference>
<accession>A0ABW6J8Y0</accession>
<evidence type="ECO:0000259" key="2">
    <source>
        <dbReference type="Pfam" id="PF03724"/>
    </source>
</evidence>
<comment type="caution">
    <text evidence="3">The sequence shown here is derived from an EMBL/GenBank/DDBJ whole genome shotgun (WGS) entry which is preliminary data.</text>
</comment>
<dbReference type="RefSeq" id="WP_386251468.1">
    <property type="nucleotide sequence ID" value="NZ_JBHTRV010000053.1"/>
</dbReference>
<dbReference type="PANTHER" id="PTHR35535">
    <property type="entry name" value="HEAT SHOCK PROTEIN HSLJ"/>
    <property type="match status" value="1"/>
</dbReference>
<dbReference type="InterPro" id="IPR005184">
    <property type="entry name" value="DUF306_Meta_HslJ"/>
</dbReference>
<gene>
    <name evidence="3" type="ORF">ACFQ63_38050</name>
</gene>
<protein>
    <submittedName>
        <fullName evidence="3">META domain-containing protein</fullName>
    </submittedName>
</protein>
<feature type="domain" description="DUF306" evidence="2">
    <location>
        <begin position="154"/>
        <end position="266"/>
    </location>
</feature>
<dbReference type="PROSITE" id="PS51257">
    <property type="entry name" value="PROKAR_LIPOPROTEIN"/>
    <property type="match status" value="1"/>
</dbReference>
<evidence type="ECO:0000256" key="1">
    <source>
        <dbReference type="SAM" id="SignalP"/>
    </source>
</evidence>
<sequence length="272" mass="27851">MPKSRAVAVLVLPILLLTACGTEGGGGAGSGAGGVQPDLPVAGTHWTVEAVTVDGRRSAAPDGARVDFEEGGRARGNSGCNTFGAAVTVKGDTLTVEPAEVTEIGCPADAQRFETELLKAFSGALKGTLKGDALRLASTDGRNGLELTAERAVPLRGTTWKVEGLVSGQNAASLPAGSEGKARLLIGADGRVTGNLGCNNFSATARVDEQARTLTVEGPAATTRMMCTSPQMALETKLYELLDGPLSYRLNHRTLTLTDASGEGLTATATTR</sequence>
<proteinExistence type="predicted"/>
<dbReference type="EMBL" id="JBHTRV010000053">
    <property type="protein sequence ID" value="MFE5985480.1"/>
    <property type="molecule type" value="Genomic_DNA"/>
</dbReference>
<feature type="signal peptide" evidence="1">
    <location>
        <begin position="1"/>
        <end position="19"/>
    </location>
</feature>
<dbReference type="InterPro" id="IPR038670">
    <property type="entry name" value="HslJ-like_sf"/>
</dbReference>
<evidence type="ECO:0000313" key="4">
    <source>
        <dbReference type="Proteomes" id="UP001600424"/>
    </source>
</evidence>
<reference evidence="3 4" key="1">
    <citation type="submission" date="2024-09" db="EMBL/GenBank/DDBJ databases">
        <title>The Natural Products Discovery Center: Release of the First 8490 Sequenced Strains for Exploring Actinobacteria Biosynthetic Diversity.</title>
        <authorList>
            <person name="Kalkreuter E."/>
            <person name="Kautsar S.A."/>
            <person name="Yang D."/>
            <person name="Bader C.D."/>
            <person name="Teijaro C.N."/>
            <person name="Fluegel L."/>
            <person name="Davis C.M."/>
            <person name="Simpson J.R."/>
            <person name="Lauterbach L."/>
            <person name="Steele A.D."/>
            <person name="Gui C."/>
            <person name="Meng S."/>
            <person name="Li G."/>
            <person name="Viehrig K."/>
            <person name="Ye F."/>
            <person name="Su P."/>
            <person name="Kiefer A.F."/>
            <person name="Nichols A."/>
            <person name="Cepeda A.J."/>
            <person name="Yan W."/>
            <person name="Fan B."/>
            <person name="Jiang Y."/>
            <person name="Adhikari A."/>
            <person name="Zheng C.-J."/>
            <person name="Schuster L."/>
            <person name="Cowan T.M."/>
            <person name="Smanski M.J."/>
            <person name="Chevrette M.G."/>
            <person name="De Carvalho L.P.S."/>
            <person name="Shen B."/>
        </authorList>
    </citation>
    <scope>NUCLEOTIDE SEQUENCE [LARGE SCALE GENOMIC DNA]</scope>
    <source>
        <strain evidence="3 4">NPDC056472</strain>
    </source>
</reference>
<dbReference type="PANTHER" id="PTHR35535:SF2">
    <property type="entry name" value="DUF306 DOMAIN-CONTAINING PROTEIN"/>
    <property type="match status" value="1"/>
</dbReference>
<keyword evidence="1" id="KW-0732">Signal</keyword>
<keyword evidence="4" id="KW-1185">Reference proteome</keyword>
<evidence type="ECO:0000313" key="3">
    <source>
        <dbReference type="EMBL" id="MFE5985480.1"/>
    </source>
</evidence>
<name>A0ABW6J8Y0_STRWE</name>
<dbReference type="Proteomes" id="UP001600424">
    <property type="component" value="Unassembled WGS sequence"/>
</dbReference>
<dbReference type="Pfam" id="PF03724">
    <property type="entry name" value="META"/>
    <property type="match status" value="2"/>
</dbReference>
<organism evidence="3 4">
    <name type="scientific">Streptomyces wedmorensis</name>
    <dbReference type="NCBI Taxonomy" id="43759"/>
    <lineage>
        <taxon>Bacteria</taxon>
        <taxon>Bacillati</taxon>
        <taxon>Actinomycetota</taxon>
        <taxon>Actinomycetes</taxon>
        <taxon>Kitasatosporales</taxon>
        <taxon>Streptomycetaceae</taxon>
        <taxon>Streptomyces</taxon>
    </lineage>
</organism>